<evidence type="ECO:0000313" key="4">
    <source>
        <dbReference type="Proteomes" id="UP000305526"/>
    </source>
</evidence>
<sequence>MFMFWTIVMLSISAFIFCLLVLPFWLYMHYKSKQQIGAGLTMEDKAKIQQLNEQAKALRQRVEQLEALLDYRQPDWRKSQ</sequence>
<name>A0ABY2XVH3_9PAST</name>
<keyword evidence="2" id="KW-1133">Transmembrane helix</keyword>
<feature type="transmembrane region" description="Helical" evidence="2">
    <location>
        <begin position="6"/>
        <end position="27"/>
    </location>
</feature>
<keyword evidence="2" id="KW-0812">Transmembrane</keyword>
<evidence type="ECO:0000256" key="1">
    <source>
        <dbReference type="SAM" id="Coils"/>
    </source>
</evidence>
<dbReference type="Proteomes" id="UP000305526">
    <property type="component" value="Unassembled WGS sequence"/>
</dbReference>
<accession>A0ABY2XVH3</accession>
<gene>
    <name evidence="3" type="primary">pspB</name>
    <name evidence="3" type="ORF">FHQ21_07500</name>
</gene>
<dbReference type="InterPro" id="IPR009554">
    <property type="entry name" value="Phageshock_PspB"/>
</dbReference>
<dbReference type="Pfam" id="PF06667">
    <property type="entry name" value="PspB"/>
    <property type="match status" value="1"/>
</dbReference>
<reference evidence="3 4" key="1">
    <citation type="submission" date="2019-05" db="EMBL/GenBank/DDBJ databases">
        <title>Pasteurellaceae isolates from reptiles.</title>
        <authorList>
            <person name="Bojesen A.M."/>
            <person name="Lund E."/>
        </authorList>
    </citation>
    <scope>NUCLEOTIDE SEQUENCE [LARGE SCALE GENOMIC DNA]</scope>
    <source>
        <strain evidence="3 4">ELNT2x</strain>
    </source>
</reference>
<dbReference type="NCBIfam" id="TIGR02976">
    <property type="entry name" value="phageshock_pspB"/>
    <property type="match status" value="1"/>
</dbReference>
<keyword evidence="1" id="KW-0175">Coiled coil</keyword>
<protein>
    <submittedName>
        <fullName evidence="3">Envelope stress response membrane protein PspB</fullName>
    </submittedName>
</protein>
<feature type="coiled-coil region" evidence="1">
    <location>
        <begin position="41"/>
        <end position="68"/>
    </location>
</feature>
<keyword evidence="4" id="KW-1185">Reference proteome</keyword>
<proteinExistence type="predicted"/>
<dbReference type="EMBL" id="VDGV01000062">
    <property type="protein sequence ID" value="TNG91501.1"/>
    <property type="molecule type" value="Genomic_DNA"/>
</dbReference>
<evidence type="ECO:0000256" key="2">
    <source>
        <dbReference type="SAM" id="Phobius"/>
    </source>
</evidence>
<organism evidence="3 4">
    <name type="scientific">Testudinibacter aquarius</name>
    <dbReference type="NCBI Taxonomy" id="1524974"/>
    <lineage>
        <taxon>Bacteria</taxon>
        <taxon>Pseudomonadati</taxon>
        <taxon>Pseudomonadota</taxon>
        <taxon>Gammaproteobacteria</taxon>
        <taxon>Pasteurellales</taxon>
        <taxon>Pasteurellaceae</taxon>
        <taxon>Testudinibacter</taxon>
    </lineage>
</organism>
<comment type="caution">
    <text evidence="3">The sequence shown here is derived from an EMBL/GenBank/DDBJ whole genome shotgun (WGS) entry which is preliminary data.</text>
</comment>
<evidence type="ECO:0000313" key="3">
    <source>
        <dbReference type="EMBL" id="TNG91501.1"/>
    </source>
</evidence>
<keyword evidence="2" id="KW-0472">Membrane</keyword>